<dbReference type="GO" id="GO:0016491">
    <property type="term" value="F:oxidoreductase activity"/>
    <property type="evidence" value="ECO:0007669"/>
    <property type="project" value="UniProtKB-KW"/>
</dbReference>
<dbReference type="Gene3D" id="2.60.120.330">
    <property type="entry name" value="B-lactam Antibiotic, Isopenicillin N Synthase, Chain"/>
    <property type="match status" value="1"/>
</dbReference>
<proteinExistence type="inferred from homology"/>
<gene>
    <name evidence="8" type="ORF">DM02DRAFT_605243</name>
</gene>
<keyword evidence="2 5" id="KW-0479">Metal-binding</keyword>
<dbReference type="InterPro" id="IPR026992">
    <property type="entry name" value="DIOX_N"/>
</dbReference>
<feature type="domain" description="Fe2OG dioxygenase" evidence="7">
    <location>
        <begin position="176"/>
        <end position="287"/>
    </location>
</feature>
<sequence length="351" mass="38978">MTSFGKMDLSIIDYQALASKDAQSTRTPLSLKERSRLYSALKDTGFAYLKHPRINQATIDCLFGHTKKFFAKPLEEKIKIKGELEKGRGPSQGYSNPAKLAQDPKTSDLKEFFGMYYDEDTEKPNQWLEDEGSKAMRKDLVAFFESCHIVILELLSALAEEVGLPPEALHPYVAEKNHFIACLHYPGTKADAFQFRTRAAAHTDYGCLTLLFNDSKEGLQVMTRNGTYEYVPRIDDCAVLNVGDLTSRFFNGILPSTVHRVVQPPSTSTDPNAEIPSRYSLAFFGHYNLSTLVKPLDALVSESSPAKFEPIEAGEHVKARVRQLHVAGHSLRENSGSVVQSQPNSVVSASA</sequence>
<dbReference type="PANTHER" id="PTHR10209:SF881">
    <property type="entry name" value="FI07970P-RELATED"/>
    <property type="match status" value="1"/>
</dbReference>
<dbReference type="PRINTS" id="PR00682">
    <property type="entry name" value="IPNSYNTHASE"/>
</dbReference>
<protein>
    <submittedName>
        <fullName evidence="8">Clavaminate synthase-like protein</fullName>
    </submittedName>
</protein>
<dbReference type="InterPro" id="IPR005123">
    <property type="entry name" value="Oxoglu/Fe-dep_dioxygenase_dom"/>
</dbReference>
<accession>A0A2V1D354</accession>
<feature type="region of interest" description="Disordered" evidence="6">
    <location>
        <begin position="81"/>
        <end position="102"/>
    </location>
</feature>
<evidence type="ECO:0000256" key="5">
    <source>
        <dbReference type="RuleBase" id="RU003682"/>
    </source>
</evidence>
<keyword evidence="9" id="KW-1185">Reference proteome</keyword>
<dbReference type="EMBL" id="KZ805680">
    <property type="protein sequence ID" value="PVH92466.1"/>
    <property type="molecule type" value="Genomic_DNA"/>
</dbReference>
<dbReference type="OrthoDB" id="288590at2759"/>
<evidence type="ECO:0000259" key="7">
    <source>
        <dbReference type="PROSITE" id="PS51471"/>
    </source>
</evidence>
<dbReference type="Pfam" id="PF03171">
    <property type="entry name" value="2OG-FeII_Oxy"/>
    <property type="match status" value="1"/>
</dbReference>
<dbReference type="InterPro" id="IPR027443">
    <property type="entry name" value="IPNS-like_sf"/>
</dbReference>
<dbReference type="PROSITE" id="PS51471">
    <property type="entry name" value="FE2OG_OXY"/>
    <property type="match status" value="1"/>
</dbReference>
<dbReference type="Pfam" id="PF14226">
    <property type="entry name" value="DIOX_N"/>
    <property type="match status" value="1"/>
</dbReference>
<dbReference type="STRING" id="97972.A0A2V1D354"/>
<dbReference type="Proteomes" id="UP000244855">
    <property type="component" value="Unassembled WGS sequence"/>
</dbReference>
<dbReference type="GO" id="GO:0044283">
    <property type="term" value="P:small molecule biosynthetic process"/>
    <property type="evidence" value="ECO:0007669"/>
    <property type="project" value="UniProtKB-ARBA"/>
</dbReference>
<evidence type="ECO:0000256" key="4">
    <source>
        <dbReference type="ARBA" id="ARBA00023004"/>
    </source>
</evidence>
<dbReference type="PANTHER" id="PTHR10209">
    <property type="entry name" value="OXIDOREDUCTASE, 2OG-FE II OXYGENASE FAMILY PROTEIN"/>
    <property type="match status" value="1"/>
</dbReference>
<evidence type="ECO:0000256" key="1">
    <source>
        <dbReference type="ARBA" id="ARBA00008056"/>
    </source>
</evidence>
<dbReference type="GO" id="GO:0046872">
    <property type="term" value="F:metal ion binding"/>
    <property type="evidence" value="ECO:0007669"/>
    <property type="project" value="UniProtKB-KW"/>
</dbReference>
<dbReference type="SUPFAM" id="SSF51197">
    <property type="entry name" value="Clavaminate synthase-like"/>
    <property type="match status" value="1"/>
</dbReference>
<reference evidence="8 9" key="1">
    <citation type="journal article" date="2018" name="Sci. Rep.">
        <title>Comparative genomics provides insights into the lifestyle and reveals functional heterogeneity of dark septate endophytic fungi.</title>
        <authorList>
            <person name="Knapp D.G."/>
            <person name="Nemeth J.B."/>
            <person name="Barry K."/>
            <person name="Hainaut M."/>
            <person name="Henrissat B."/>
            <person name="Johnson J."/>
            <person name="Kuo A."/>
            <person name="Lim J.H.P."/>
            <person name="Lipzen A."/>
            <person name="Nolan M."/>
            <person name="Ohm R.A."/>
            <person name="Tamas L."/>
            <person name="Grigoriev I.V."/>
            <person name="Spatafora J.W."/>
            <person name="Nagy L.G."/>
            <person name="Kovacs G.M."/>
        </authorList>
    </citation>
    <scope>NUCLEOTIDE SEQUENCE [LARGE SCALE GENOMIC DNA]</scope>
    <source>
        <strain evidence="8 9">DSE2036</strain>
    </source>
</reference>
<dbReference type="InterPro" id="IPR044861">
    <property type="entry name" value="IPNS-like_FE2OG_OXY"/>
</dbReference>
<evidence type="ECO:0000256" key="3">
    <source>
        <dbReference type="ARBA" id="ARBA00023002"/>
    </source>
</evidence>
<keyword evidence="4 5" id="KW-0408">Iron</keyword>
<comment type="similarity">
    <text evidence="1 5">Belongs to the iron/ascorbate-dependent oxidoreductase family.</text>
</comment>
<evidence type="ECO:0000256" key="2">
    <source>
        <dbReference type="ARBA" id="ARBA00022723"/>
    </source>
</evidence>
<evidence type="ECO:0000256" key="6">
    <source>
        <dbReference type="SAM" id="MobiDB-lite"/>
    </source>
</evidence>
<keyword evidence="3 5" id="KW-0560">Oxidoreductase</keyword>
<organism evidence="8 9">
    <name type="scientific">Periconia macrospinosa</name>
    <dbReference type="NCBI Taxonomy" id="97972"/>
    <lineage>
        <taxon>Eukaryota</taxon>
        <taxon>Fungi</taxon>
        <taxon>Dikarya</taxon>
        <taxon>Ascomycota</taxon>
        <taxon>Pezizomycotina</taxon>
        <taxon>Dothideomycetes</taxon>
        <taxon>Pleosporomycetidae</taxon>
        <taxon>Pleosporales</taxon>
        <taxon>Massarineae</taxon>
        <taxon>Periconiaceae</taxon>
        <taxon>Periconia</taxon>
    </lineage>
</organism>
<name>A0A2V1D354_9PLEO</name>
<evidence type="ECO:0000313" key="8">
    <source>
        <dbReference type="EMBL" id="PVH92466.1"/>
    </source>
</evidence>
<dbReference type="AlphaFoldDB" id="A0A2V1D354"/>
<evidence type="ECO:0000313" key="9">
    <source>
        <dbReference type="Proteomes" id="UP000244855"/>
    </source>
</evidence>